<comment type="catalytic activity">
    <reaction evidence="8 9">
        <text>IMP + L-aspartate + GTP = N(6)-(1,2-dicarboxyethyl)-AMP + GDP + phosphate + 2 H(+)</text>
        <dbReference type="Rhea" id="RHEA:15753"/>
        <dbReference type="ChEBI" id="CHEBI:15378"/>
        <dbReference type="ChEBI" id="CHEBI:29991"/>
        <dbReference type="ChEBI" id="CHEBI:37565"/>
        <dbReference type="ChEBI" id="CHEBI:43474"/>
        <dbReference type="ChEBI" id="CHEBI:57567"/>
        <dbReference type="ChEBI" id="CHEBI:58053"/>
        <dbReference type="ChEBI" id="CHEBI:58189"/>
        <dbReference type="EC" id="6.3.4.4"/>
    </reaction>
</comment>
<keyword evidence="4 8" id="KW-0547">Nucleotide-binding</keyword>
<evidence type="ECO:0000256" key="10">
    <source>
        <dbReference type="SAM" id="MobiDB-lite"/>
    </source>
</evidence>
<protein>
    <recommendedName>
        <fullName evidence="8 9">Adenylosuccinate synthetase</fullName>
        <shortName evidence="8">AMPSase</shortName>
        <shortName evidence="8">AdSS</shortName>
        <ecNumber evidence="8 9">6.3.4.4</ecNumber>
    </recommendedName>
    <alternativeName>
        <fullName evidence="8">IMP--aspartate ligase</fullName>
    </alternativeName>
</protein>
<feature type="binding site" description="in other chain" evidence="8">
    <location>
        <position position="289"/>
    </location>
    <ligand>
        <name>IMP</name>
        <dbReference type="ChEBI" id="CHEBI:58053"/>
        <note>ligand shared between dimeric partners</note>
    </ligand>
</feature>
<dbReference type="Pfam" id="PF00709">
    <property type="entry name" value="Adenylsucc_synt"/>
    <property type="match status" value="1"/>
</dbReference>
<comment type="pathway">
    <text evidence="8 9">Purine metabolism; AMP biosynthesis via de novo pathway; AMP from IMP: step 1/2.</text>
</comment>
<feature type="region of interest" description="Disordered" evidence="10">
    <location>
        <begin position="125"/>
        <end position="144"/>
    </location>
</feature>
<keyword evidence="3 8" id="KW-0479">Metal-binding</keyword>
<dbReference type="Gene3D" id="3.40.440.10">
    <property type="entry name" value="Adenylosuccinate Synthetase, subunit A, domain 1"/>
    <property type="match status" value="1"/>
</dbReference>
<dbReference type="GO" id="GO:0005737">
    <property type="term" value="C:cytoplasm"/>
    <property type="evidence" value="ECO:0007669"/>
    <property type="project" value="UniProtKB-SubCell"/>
</dbReference>
<dbReference type="EMBL" id="AUZJ01000005">
    <property type="protein sequence ID" value="ERF61720.1"/>
    <property type="molecule type" value="Genomic_DNA"/>
</dbReference>
<keyword evidence="2 8" id="KW-0436">Ligase</keyword>
<dbReference type="GO" id="GO:0005525">
    <property type="term" value="F:GTP binding"/>
    <property type="evidence" value="ECO:0007669"/>
    <property type="project" value="UniProtKB-UniRule"/>
</dbReference>
<dbReference type="GO" id="GO:0000287">
    <property type="term" value="F:magnesium ion binding"/>
    <property type="evidence" value="ECO:0007669"/>
    <property type="project" value="UniProtKB-UniRule"/>
</dbReference>
<feature type="active site" description="Proton donor" evidence="8">
    <location>
        <position position="48"/>
    </location>
</feature>
<dbReference type="PANTHER" id="PTHR11846">
    <property type="entry name" value="ADENYLOSUCCINATE SYNTHETASE"/>
    <property type="match status" value="1"/>
</dbReference>
<dbReference type="UniPathway" id="UPA00075">
    <property type="reaction ID" value="UER00335"/>
</dbReference>
<feature type="binding site" evidence="8">
    <location>
        <position position="291"/>
    </location>
    <ligand>
        <name>GTP</name>
        <dbReference type="ChEBI" id="CHEBI:37565"/>
    </ligand>
</feature>
<evidence type="ECO:0000256" key="8">
    <source>
        <dbReference type="HAMAP-Rule" id="MF_00011"/>
    </source>
</evidence>
<dbReference type="FunFam" id="3.90.170.10:FF:000001">
    <property type="entry name" value="Adenylosuccinate synthetase"/>
    <property type="match status" value="1"/>
</dbReference>
<dbReference type="InterPro" id="IPR001114">
    <property type="entry name" value="Adenylosuccinate_synthetase"/>
</dbReference>
<dbReference type="GO" id="GO:0004019">
    <property type="term" value="F:adenylosuccinate synthase activity"/>
    <property type="evidence" value="ECO:0007669"/>
    <property type="project" value="UniProtKB-UniRule"/>
</dbReference>
<dbReference type="Proteomes" id="UP000016412">
    <property type="component" value="Unassembled WGS sequence"/>
</dbReference>
<evidence type="ECO:0000256" key="3">
    <source>
        <dbReference type="ARBA" id="ARBA00022723"/>
    </source>
</evidence>
<dbReference type="Gene3D" id="3.90.170.10">
    <property type="entry name" value="Adenylosuccinate Synthetase, subunit A, domain 3"/>
    <property type="match status" value="1"/>
</dbReference>
<comment type="function">
    <text evidence="8">Plays an important role in the de novo pathway of purine nucleotide biosynthesis. Catalyzes the first committed step in the biosynthesis of AMP from IMP.</text>
</comment>
<evidence type="ECO:0000313" key="11">
    <source>
        <dbReference type="EMBL" id="ERF61720.1"/>
    </source>
</evidence>
<feature type="binding site" evidence="8">
    <location>
        <position position="20"/>
    </location>
    <ligand>
        <name>Mg(2+)</name>
        <dbReference type="ChEBI" id="CHEBI:18420"/>
    </ligand>
</feature>
<dbReference type="NCBIfam" id="TIGR00184">
    <property type="entry name" value="purA"/>
    <property type="match status" value="1"/>
</dbReference>
<comment type="cofactor">
    <cofactor evidence="8">
        <name>Mg(2+)</name>
        <dbReference type="ChEBI" id="CHEBI:18420"/>
    </cofactor>
    <text evidence="8">Binds 1 Mg(2+) ion per subunit.</text>
</comment>
<evidence type="ECO:0000313" key="13">
    <source>
        <dbReference type="Proteomes" id="UP000016412"/>
    </source>
</evidence>
<dbReference type="PROSITE" id="PS01266">
    <property type="entry name" value="ADENYLOSUCCIN_SYN_1"/>
    <property type="match status" value="1"/>
</dbReference>
<organism evidence="11 13">
    <name type="scientific">Treponema socranskii subsp. socranskii VPI DR56BR1116 = ATCC 35536</name>
    <dbReference type="NCBI Taxonomy" id="1125725"/>
    <lineage>
        <taxon>Bacteria</taxon>
        <taxon>Pseudomonadati</taxon>
        <taxon>Spirochaetota</taxon>
        <taxon>Spirochaetia</taxon>
        <taxon>Spirochaetales</taxon>
        <taxon>Treponemataceae</taxon>
        <taxon>Treponema</taxon>
    </lineage>
</organism>
<name>U2N171_TRESO</name>
<feature type="binding site" evidence="8">
    <location>
        <begin position="399"/>
        <end position="401"/>
    </location>
    <ligand>
        <name>GTP</name>
        <dbReference type="ChEBI" id="CHEBI:37565"/>
    </ligand>
</feature>
<feature type="binding site" evidence="8">
    <location>
        <begin position="19"/>
        <end position="25"/>
    </location>
    <ligand>
        <name>GTP</name>
        <dbReference type="ChEBI" id="CHEBI:37565"/>
    </ligand>
</feature>
<feature type="binding site" evidence="8">
    <location>
        <begin position="285"/>
        <end position="291"/>
    </location>
    <ligand>
        <name>substrate</name>
    </ligand>
</feature>
<evidence type="ECO:0000256" key="4">
    <source>
        <dbReference type="ARBA" id="ARBA00022741"/>
    </source>
</evidence>
<dbReference type="Proteomes" id="UP000016646">
    <property type="component" value="Unassembled WGS sequence"/>
</dbReference>
<comment type="caution">
    <text evidence="11">The sequence shown here is derived from an EMBL/GenBank/DDBJ whole genome shotgun (WGS) entry which is preliminary data.</text>
</comment>
<reference evidence="13 14" key="1">
    <citation type="submission" date="2013-08" db="EMBL/GenBank/DDBJ databases">
        <authorList>
            <person name="Durkin A.S."/>
            <person name="Haft D.R."/>
            <person name="McCorrison J."/>
            <person name="Torralba M."/>
            <person name="Gillis M."/>
            <person name="Haft D.H."/>
            <person name="Methe B."/>
            <person name="Sutton G."/>
            <person name="Nelson K.E."/>
        </authorList>
    </citation>
    <scope>NUCLEOTIDE SEQUENCE [LARGE SCALE GENOMIC DNA]</scope>
    <source>
        <strain evidence="12 14">ATCC 35536</strain>
        <strain evidence="11 13">VPI DR56BR1116</strain>
    </source>
</reference>
<accession>U2N171</accession>
<dbReference type="InterPro" id="IPR018220">
    <property type="entry name" value="Adenylosuccin_syn_GTP-bd"/>
</dbReference>
<feature type="active site" description="Proton acceptor" evidence="8">
    <location>
        <position position="20"/>
    </location>
</feature>
<keyword evidence="14" id="KW-1185">Reference proteome</keyword>
<keyword evidence="8" id="KW-0963">Cytoplasm</keyword>
<dbReference type="Gene3D" id="1.10.300.10">
    <property type="entry name" value="Adenylosuccinate Synthetase, subunit A, domain 2"/>
    <property type="match status" value="1"/>
</dbReference>
<feature type="binding site" evidence="8">
    <location>
        <begin position="317"/>
        <end position="319"/>
    </location>
    <ligand>
        <name>GTP</name>
        <dbReference type="ChEBI" id="CHEBI:37565"/>
    </ligand>
</feature>
<evidence type="ECO:0000256" key="5">
    <source>
        <dbReference type="ARBA" id="ARBA00022755"/>
    </source>
</evidence>
<feature type="binding site" description="in other chain" evidence="8">
    <location>
        <position position="206"/>
    </location>
    <ligand>
        <name>IMP</name>
        <dbReference type="ChEBI" id="CHEBI:58053"/>
        <note>ligand shared between dimeric partners</note>
    </ligand>
</feature>
<evidence type="ECO:0000313" key="12">
    <source>
        <dbReference type="EMBL" id="ERK05179.1"/>
    </source>
</evidence>
<dbReference type="eggNOG" id="COG0104">
    <property type="taxonomic scope" value="Bacteria"/>
</dbReference>
<evidence type="ECO:0000256" key="7">
    <source>
        <dbReference type="ARBA" id="ARBA00023134"/>
    </source>
</evidence>
<sequence length="415" mass="45977">MMLQVEETMNIVVMGAQWGDEGKGKIVDFLAQDAKYIVRFAGGANAGHTIVADGKKYALHQVPSGILYPDKSVFLGSGMVIDPEALFAELQMLTDNGISWKDRVFISDRAHIVLPAYRRMDKERDAARKRPIGTTGRGIGTSYSQKSERDGIRLADLDWKEKMTDLDTEDRQFIDTYASRLMAMRVDIASKLWEYRSENILFEGAQGALLDLDSGTYPYVSSGASCSAGAALGSGIGPRAIDRVYGVFKAYETRVGNGPMPSEFNNDTESELCNYVRTTGNEFGVTTGRPRRCGYLDLVALRYACRVNSIDSLVLTHLDIYDEMESIEACIAYDIGGKTVTDFPASIPALNAARPVLKKFNGWKSDLRRCGSYEKMPANAKAYVEFIEAFCETPVGIVSVGQDRNETYLRIKPWN</sequence>
<dbReference type="SMART" id="SM00788">
    <property type="entry name" value="Adenylsucc_synt"/>
    <property type="match status" value="1"/>
</dbReference>
<evidence type="ECO:0000256" key="6">
    <source>
        <dbReference type="ARBA" id="ARBA00022842"/>
    </source>
</evidence>
<comment type="caution">
    <text evidence="8">Lacks conserved residue(s) required for the propagation of feature annotation.</text>
</comment>
<dbReference type="AlphaFoldDB" id="U2N171"/>
<dbReference type="InterPro" id="IPR042111">
    <property type="entry name" value="Adenylosuccinate_synth_dom3"/>
</dbReference>
<evidence type="ECO:0000313" key="14">
    <source>
        <dbReference type="Proteomes" id="UP000016646"/>
    </source>
</evidence>
<dbReference type="PATRIC" id="fig|1125725.3.peg.275"/>
<feature type="binding site" description="in other chain" evidence="8">
    <location>
        <begin position="45"/>
        <end position="48"/>
    </location>
    <ligand>
        <name>IMP</name>
        <dbReference type="ChEBI" id="CHEBI:58053"/>
        <note>ligand shared between dimeric partners</note>
    </ligand>
</feature>
<dbReference type="PANTHER" id="PTHR11846:SF0">
    <property type="entry name" value="ADENYLOSUCCINATE SYNTHETASE"/>
    <property type="match status" value="1"/>
</dbReference>
<keyword evidence="5 8" id="KW-0658">Purine biosynthesis</keyword>
<dbReference type="EMBL" id="AVQI01000001">
    <property type="protein sequence ID" value="ERK05179.1"/>
    <property type="molecule type" value="Genomic_DNA"/>
</dbReference>
<dbReference type="HAMAP" id="MF_00011">
    <property type="entry name" value="Adenylosucc_synth"/>
    <property type="match status" value="1"/>
</dbReference>
<dbReference type="CDD" id="cd03108">
    <property type="entry name" value="AdSS"/>
    <property type="match status" value="1"/>
</dbReference>
<dbReference type="InterPro" id="IPR027417">
    <property type="entry name" value="P-loop_NTPase"/>
</dbReference>
<dbReference type="EC" id="6.3.4.4" evidence="8 9"/>
<dbReference type="GO" id="GO:0044208">
    <property type="term" value="P:'de novo' AMP biosynthetic process"/>
    <property type="evidence" value="ECO:0007669"/>
    <property type="project" value="UniProtKB-UniRule"/>
</dbReference>
<dbReference type="InterPro" id="IPR042109">
    <property type="entry name" value="Adenylosuccinate_synth_dom1"/>
</dbReference>
<evidence type="ECO:0000256" key="2">
    <source>
        <dbReference type="ARBA" id="ARBA00022598"/>
    </source>
</evidence>
<comment type="subcellular location">
    <subcellularLocation>
        <location evidence="8">Cytoplasm</location>
    </subcellularLocation>
</comment>
<dbReference type="STRING" id="1125725.HMPREF1325_1389"/>
<dbReference type="InterPro" id="IPR042110">
    <property type="entry name" value="Adenylosuccinate_synth_dom2"/>
</dbReference>
<proteinExistence type="inferred from homology"/>
<feature type="binding site" description="in other chain" evidence="8">
    <location>
        <begin position="20"/>
        <end position="23"/>
    </location>
    <ligand>
        <name>IMP</name>
        <dbReference type="ChEBI" id="CHEBI:58053"/>
        <note>ligand shared between dimeric partners</note>
    </ligand>
</feature>
<feature type="binding site" description="in other chain" evidence="8">
    <location>
        <position position="135"/>
    </location>
    <ligand>
        <name>IMP</name>
        <dbReference type="ChEBI" id="CHEBI:58053"/>
        <note>ligand shared between dimeric partners</note>
    </ligand>
</feature>
<feature type="binding site" evidence="8">
    <location>
        <position position="47"/>
    </location>
    <ligand>
        <name>Mg(2+)</name>
        <dbReference type="ChEBI" id="CHEBI:18420"/>
    </ligand>
</feature>
<feature type="binding site" evidence="8">
    <location>
        <position position="149"/>
    </location>
    <ligand>
        <name>IMP</name>
        <dbReference type="ChEBI" id="CHEBI:58053"/>
        <note>ligand shared between dimeric partners</note>
    </ligand>
</feature>
<comment type="subunit">
    <text evidence="1 8">Homodimer.</text>
</comment>
<evidence type="ECO:0000256" key="9">
    <source>
        <dbReference type="RuleBase" id="RU000520"/>
    </source>
</evidence>
<keyword evidence="6 8" id="KW-0460">Magnesium</keyword>
<dbReference type="GO" id="GO:0046040">
    <property type="term" value="P:IMP metabolic process"/>
    <property type="evidence" value="ECO:0007669"/>
    <property type="project" value="TreeGrafter"/>
</dbReference>
<evidence type="ECO:0000256" key="1">
    <source>
        <dbReference type="ARBA" id="ARBA00011738"/>
    </source>
</evidence>
<comment type="similarity">
    <text evidence="8 9">Belongs to the adenylosuccinate synthetase family.</text>
</comment>
<feature type="binding site" evidence="8">
    <location>
        <begin position="47"/>
        <end position="49"/>
    </location>
    <ligand>
        <name>GTP</name>
        <dbReference type="ChEBI" id="CHEBI:37565"/>
    </ligand>
</feature>
<gene>
    <name evidence="8 11" type="primary">purA</name>
    <name evidence="12" type="ORF">HMPREF0860_1653</name>
    <name evidence="11" type="ORF">HMPREF1325_1389</name>
</gene>
<keyword evidence="7 8" id="KW-0342">GTP-binding</keyword>
<dbReference type="SUPFAM" id="SSF52540">
    <property type="entry name" value="P-loop containing nucleoside triphosphate hydrolases"/>
    <property type="match status" value="1"/>
</dbReference>